<sequence length="104" mass="12214">MWGNCLIFLSTCATQKKITLFIFFFFERKKNIFITSSRHRCDALEEGSEESREAVEPYSHHHMPAEEAQHINLQKVSSCDRHKKKQTTTTTMDNSGHKKVNRRK</sequence>
<accession>G0UQL6</accession>
<evidence type="ECO:0000313" key="2">
    <source>
        <dbReference type="EMBL" id="CCC91677.1"/>
    </source>
</evidence>
<gene>
    <name evidence="2" type="ORF">TCIL3000_7_4910</name>
</gene>
<proteinExistence type="predicted"/>
<reference evidence="2" key="1">
    <citation type="journal article" date="2012" name="Proc. Natl. Acad. Sci. U.S.A.">
        <title>Antigenic diversity is generated by distinct evolutionary mechanisms in African trypanosome species.</title>
        <authorList>
            <person name="Jackson A.P."/>
            <person name="Berry A."/>
            <person name="Aslett M."/>
            <person name="Allison H.C."/>
            <person name="Burton P."/>
            <person name="Vavrova-Anderson J."/>
            <person name="Brown R."/>
            <person name="Browne H."/>
            <person name="Corton N."/>
            <person name="Hauser H."/>
            <person name="Gamble J."/>
            <person name="Gilderthorp R."/>
            <person name="Marcello L."/>
            <person name="McQuillan J."/>
            <person name="Otto T.D."/>
            <person name="Quail M.A."/>
            <person name="Sanders M.J."/>
            <person name="van Tonder A."/>
            <person name="Ginger M.L."/>
            <person name="Field M.C."/>
            <person name="Barry J.D."/>
            <person name="Hertz-Fowler C."/>
            <person name="Berriman M."/>
        </authorList>
    </citation>
    <scope>NUCLEOTIDE SEQUENCE</scope>
    <source>
        <strain evidence="2">IL3000</strain>
    </source>
</reference>
<name>G0UQL6_TRYCI</name>
<protein>
    <submittedName>
        <fullName evidence="2">Uncharacterized protein</fullName>
    </submittedName>
</protein>
<feature type="compositionally biased region" description="Basic and acidic residues" evidence="1">
    <location>
        <begin position="45"/>
        <end position="69"/>
    </location>
</feature>
<organism evidence="2">
    <name type="scientific">Trypanosoma congolense (strain IL3000)</name>
    <dbReference type="NCBI Taxonomy" id="1068625"/>
    <lineage>
        <taxon>Eukaryota</taxon>
        <taxon>Discoba</taxon>
        <taxon>Euglenozoa</taxon>
        <taxon>Kinetoplastea</taxon>
        <taxon>Metakinetoplastina</taxon>
        <taxon>Trypanosomatida</taxon>
        <taxon>Trypanosomatidae</taxon>
        <taxon>Trypanosoma</taxon>
        <taxon>Nannomonas</taxon>
    </lineage>
</organism>
<evidence type="ECO:0000256" key="1">
    <source>
        <dbReference type="SAM" id="MobiDB-lite"/>
    </source>
</evidence>
<dbReference type="AlphaFoldDB" id="G0UQL6"/>
<feature type="region of interest" description="Disordered" evidence="1">
    <location>
        <begin position="45"/>
        <end position="104"/>
    </location>
</feature>
<dbReference type="EMBL" id="HE575320">
    <property type="protein sequence ID" value="CCC91677.1"/>
    <property type="molecule type" value="Genomic_DNA"/>
</dbReference>